<dbReference type="FunCoup" id="A0A0H2S5C2">
    <property type="interactions" value="556"/>
</dbReference>
<evidence type="ECO:0000256" key="8">
    <source>
        <dbReference type="ARBA" id="ARBA00023014"/>
    </source>
</evidence>
<dbReference type="GO" id="GO:0002098">
    <property type="term" value="P:tRNA wobble uridine modification"/>
    <property type="evidence" value="ECO:0007669"/>
    <property type="project" value="UniProtKB-ARBA"/>
</dbReference>
<dbReference type="HAMAP" id="MF_00331">
    <property type="entry name" value="Cys_desulf_IscS"/>
    <property type="match status" value="1"/>
</dbReference>
<feature type="compositionally biased region" description="Polar residues" evidence="12">
    <location>
        <begin position="18"/>
        <end position="33"/>
    </location>
</feature>
<dbReference type="InParanoid" id="A0A0H2S5C2"/>
<evidence type="ECO:0000256" key="9">
    <source>
        <dbReference type="ARBA" id="ARBA00045623"/>
    </source>
</evidence>
<keyword evidence="15" id="KW-1185">Reference proteome</keyword>
<dbReference type="NCBIfam" id="NF010611">
    <property type="entry name" value="PRK14012.1"/>
    <property type="match status" value="1"/>
</dbReference>
<dbReference type="InterPro" id="IPR015422">
    <property type="entry name" value="PyrdxlP-dep_Trfase_small"/>
</dbReference>
<dbReference type="OrthoDB" id="10250117at2759"/>
<reference evidence="14 15" key="1">
    <citation type="submission" date="2015-04" db="EMBL/GenBank/DDBJ databases">
        <title>Complete genome sequence of Schizopora paradoxa KUC8140, a cosmopolitan wood degrader in East Asia.</title>
        <authorList>
            <consortium name="DOE Joint Genome Institute"/>
            <person name="Min B."/>
            <person name="Park H."/>
            <person name="Jang Y."/>
            <person name="Kim J.-J."/>
            <person name="Kim K.H."/>
            <person name="Pangilinan J."/>
            <person name="Lipzen A."/>
            <person name="Riley R."/>
            <person name="Grigoriev I.V."/>
            <person name="Spatafora J.W."/>
            <person name="Choi I.-G."/>
        </authorList>
    </citation>
    <scope>NUCLEOTIDE SEQUENCE [LARGE SCALE GENOMIC DNA]</scope>
    <source>
        <strain evidence="14 15">KUC8140</strain>
    </source>
</reference>
<dbReference type="PROSITE" id="PS00595">
    <property type="entry name" value="AA_TRANSFER_CLASS_5"/>
    <property type="match status" value="1"/>
</dbReference>
<dbReference type="AlphaFoldDB" id="A0A0H2S5C2"/>
<evidence type="ECO:0000256" key="2">
    <source>
        <dbReference type="ARBA" id="ARBA00006490"/>
    </source>
</evidence>
<dbReference type="PANTHER" id="PTHR11601">
    <property type="entry name" value="CYSTEINE DESULFURYLASE FAMILY MEMBER"/>
    <property type="match status" value="1"/>
</dbReference>
<dbReference type="GO" id="GO:0051536">
    <property type="term" value="F:iron-sulfur cluster binding"/>
    <property type="evidence" value="ECO:0007669"/>
    <property type="project" value="UniProtKB-KW"/>
</dbReference>
<dbReference type="Pfam" id="PF00266">
    <property type="entry name" value="Aminotran_5"/>
    <property type="match status" value="1"/>
</dbReference>
<evidence type="ECO:0000256" key="1">
    <source>
        <dbReference type="ARBA" id="ARBA00001933"/>
    </source>
</evidence>
<evidence type="ECO:0000313" key="15">
    <source>
        <dbReference type="Proteomes" id="UP000053477"/>
    </source>
</evidence>
<feature type="domain" description="Aminotransferase class V" evidence="13">
    <location>
        <begin position="78"/>
        <end position="441"/>
    </location>
</feature>
<dbReference type="GO" id="GO:1990221">
    <property type="term" value="C:L-cysteine desulfurase complex"/>
    <property type="evidence" value="ECO:0007669"/>
    <property type="project" value="UniProtKB-ARBA"/>
</dbReference>
<dbReference type="GO" id="GO:0046872">
    <property type="term" value="F:metal ion binding"/>
    <property type="evidence" value="ECO:0007669"/>
    <property type="project" value="UniProtKB-KW"/>
</dbReference>
<dbReference type="STRING" id="27342.A0A0H2S5C2"/>
<comment type="catalytic activity">
    <reaction evidence="10">
        <text>(sulfur carrier)-H + L-cysteine = (sulfur carrier)-SH + L-alanine</text>
        <dbReference type="Rhea" id="RHEA:43892"/>
        <dbReference type="Rhea" id="RHEA-COMP:14737"/>
        <dbReference type="Rhea" id="RHEA-COMP:14739"/>
        <dbReference type="ChEBI" id="CHEBI:29917"/>
        <dbReference type="ChEBI" id="CHEBI:35235"/>
        <dbReference type="ChEBI" id="CHEBI:57972"/>
        <dbReference type="ChEBI" id="CHEBI:64428"/>
        <dbReference type="EC" id="2.8.1.7"/>
    </reaction>
</comment>
<proteinExistence type="inferred from homology"/>
<dbReference type="FunFam" id="3.40.640.10:FF:000003">
    <property type="entry name" value="Cysteine desulfurase IscS"/>
    <property type="match status" value="1"/>
</dbReference>
<dbReference type="EC" id="2.8.1.7" evidence="3"/>
<comment type="similarity">
    <text evidence="2">Belongs to the class-V pyridoxal-phosphate-dependent aminotransferase family. NifS/IscS subfamily.</text>
</comment>
<keyword evidence="7" id="KW-0408">Iron</keyword>
<keyword evidence="5" id="KW-0479">Metal-binding</keyword>
<evidence type="ECO:0000256" key="7">
    <source>
        <dbReference type="ARBA" id="ARBA00023004"/>
    </source>
</evidence>
<evidence type="ECO:0000313" key="14">
    <source>
        <dbReference type="EMBL" id="KLO19149.1"/>
    </source>
</evidence>
<dbReference type="GO" id="GO:0005739">
    <property type="term" value="C:mitochondrion"/>
    <property type="evidence" value="ECO:0007669"/>
    <property type="project" value="TreeGrafter"/>
</dbReference>
<accession>A0A0H2S5C2</accession>
<evidence type="ECO:0000256" key="3">
    <source>
        <dbReference type="ARBA" id="ARBA00012239"/>
    </source>
</evidence>
<dbReference type="EMBL" id="KQ085888">
    <property type="protein sequence ID" value="KLO19149.1"/>
    <property type="molecule type" value="Genomic_DNA"/>
</dbReference>
<dbReference type="InterPro" id="IPR015424">
    <property type="entry name" value="PyrdxlP-dep_Trfase"/>
</dbReference>
<keyword evidence="4" id="KW-0808">Transferase</keyword>
<keyword evidence="6" id="KW-0663">Pyridoxal phosphate</keyword>
<dbReference type="InterPro" id="IPR015421">
    <property type="entry name" value="PyrdxlP-dep_Trfase_major"/>
</dbReference>
<comment type="cofactor">
    <cofactor evidence="1 11">
        <name>pyridoxal 5'-phosphate</name>
        <dbReference type="ChEBI" id="CHEBI:597326"/>
    </cofactor>
</comment>
<dbReference type="Gene3D" id="3.40.640.10">
    <property type="entry name" value="Type I PLP-dependent aspartate aminotransferase-like (Major domain)"/>
    <property type="match status" value="1"/>
</dbReference>
<evidence type="ECO:0000256" key="6">
    <source>
        <dbReference type="ARBA" id="ARBA00022898"/>
    </source>
</evidence>
<sequence length="476" mass="52453">MFSRVSRRAARKLARPSLQCSSQRRTLVQPSTADRASVVDLPATYSDDGHFTPRSDMFGFKLEMPARESTLKDKARPIYLDMQATTPMDPRVLDAMLPYYTDQYGNPHSRTHAYGWEAEKGVDEARKHVADLIGAEPKDIIFTSGATETNNMAIKGVARFYKDKKRHIITTQTEHKCVLDSCRVLQEEGFEVTYLPVQHNGIISLEELEAAIRPDTSLVSIMTVNNETGVIQPIKEIGAICRKQRGVYFHSDAAQAVGKIPLDVNALNVDLMSISGHKIYGPKGIGAAYVRRRPRVRLEPIISGGGQERGLRSGTLPSTLAVGMGEAARVAKLEMARDHARISQLSKRLIDGINARVSHVVRNGDVTGYPGCVNLSFSYVEGESLLMALKDVALSSGSACTSASLEPSYVLRALGAAEDMAHSSLRFGIGRFTTETEIDYVVERISTVVSKLRDMSPLWEMVQEGIDISTINWSQH</sequence>
<dbReference type="GO" id="GO:0044571">
    <property type="term" value="P:[2Fe-2S] cluster assembly"/>
    <property type="evidence" value="ECO:0007669"/>
    <property type="project" value="InterPro"/>
</dbReference>
<name>A0A0H2S5C2_9AGAM</name>
<feature type="region of interest" description="Disordered" evidence="12">
    <location>
        <begin position="13"/>
        <end position="33"/>
    </location>
</feature>
<dbReference type="PANTHER" id="PTHR11601:SF34">
    <property type="entry name" value="CYSTEINE DESULFURASE"/>
    <property type="match status" value="1"/>
</dbReference>
<dbReference type="GO" id="GO:0030170">
    <property type="term" value="F:pyridoxal phosphate binding"/>
    <property type="evidence" value="ECO:0007669"/>
    <property type="project" value="InterPro"/>
</dbReference>
<dbReference type="Proteomes" id="UP000053477">
    <property type="component" value="Unassembled WGS sequence"/>
</dbReference>
<dbReference type="GO" id="GO:0031071">
    <property type="term" value="F:cysteine desulfurase activity"/>
    <property type="evidence" value="ECO:0007669"/>
    <property type="project" value="UniProtKB-EC"/>
</dbReference>
<dbReference type="GO" id="GO:0005634">
    <property type="term" value="C:nucleus"/>
    <property type="evidence" value="ECO:0007669"/>
    <property type="project" value="TreeGrafter"/>
</dbReference>
<comment type="function">
    <text evidence="9">Catalyzes the removal of elemental sulfur from cysteine to produce alanine. It supplies the inorganic sulfur for iron-sulfur (Fe-S) clusters. Plays a role in both tRNA-processing and mitochondrial metabolism. Involved in the 2-thio-modification of both 5-carboxymethylaminomethyl-2-thiouridine in mitochondrial tRNAs and 5-methoxycarbonylmethyl-2-thiouridine (mcm5s2U) in cytoplasmic tRNAs.</text>
</comment>
<organism evidence="14 15">
    <name type="scientific">Schizopora paradoxa</name>
    <dbReference type="NCBI Taxonomy" id="27342"/>
    <lineage>
        <taxon>Eukaryota</taxon>
        <taxon>Fungi</taxon>
        <taxon>Dikarya</taxon>
        <taxon>Basidiomycota</taxon>
        <taxon>Agaricomycotina</taxon>
        <taxon>Agaricomycetes</taxon>
        <taxon>Hymenochaetales</taxon>
        <taxon>Schizoporaceae</taxon>
        <taxon>Schizopora</taxon>
    </lineage>
</organism>
<dbReference type="NCBIfam" id="TIGR02006">
    <property type="entry name" value="IscS"/>
    <property type="match status" value="1"/>
</dbReference>
<protein>
    <recommendedName>
        <fullName evidence="3">cysteine desulfurase</fullName>
        <ecNumber evidence="3">2.8.1.7</ecNumber>
    </recommendedName>
</protein>
<keyword evidence="8" id="KW-0411">Iron-sulfur</keyword>
<evidence type="ECO:0000256" key="12">
    <source>
        <dbReference type="SAM" id="MobiDB-lite"/>
    </source>
</evidence>
<dbReference type="SUPFAM" id="SSF53383">
    <property type="entry name" value="PLP-dependent transferases"/>
    <property type="match status" value="1"/>
</dbReference>
<gene>
    <name evidence="14" type="ORF">SCHPADRAFT_843736</name>
</gene>
<dbReference type="GO" id="GO:0034227">
    <property type="term" value="P:tRNA thio-modification"/>
    <property type="evidence" value="ECO:0007669"/>
    <property type="project" value="UniProtKB-ARBA"/>
</dbReference>
<evidence type="ECO:0000256" key="4">
    <source>
        <dbReference type="ARBA" id="ARBA00022679"/>
    </source>
</evidence>
<dbReference type="InterPro" id="IPR000192">
    <property type="entry name" value="Aminotrans_V_dom"/>
</dbReference>
<evidence type="ECO:0000259" key="13">
    <source>
        <dbReference type="Pfam" id="PF00266"/>
    </source>
</evidence>
<evidence type="ECO:0000256" key="11">
    <source>
        <dbReference type="RuleBase" id="RU004504"/>
    </source>
</evidence>
<dbReference type="Gene3D" id="3.90.1150.10">
    <property type="entry name" value="Aspartate Aminotransferase, domain 1"/>
    <property type="match status" value="1"/>
</dbReference>
<evidence type="ECO:0000256" key="5">
    <source>
        <dbReference type="ARBA" id="ARBA00022723"/>
    </source>
</evidence>
<dbReference type="FunFam" id="3.90.1150.10:FF:000002">
    <property type="entry name" value="Cysteine desulfurase IscS"/>
    <property type="match status" value="1"/>
</dbReference>
<evidence type="ECO:0000256" key="10">
    <source>
        <dbReference type="ARBA" id="ARBA00050776"/>
    </source>
</evidence>
<dbReference type="InterPro" id="IPR010240">
    <property type="entry name" value="Cys_deSase_IscS"/>
</dbReference>
<dbReference type="InterPro" id="IPR020578">
    <property type="entry name" value="Aminotrans_V_PyrdxlP_BS"/>
</dbReference>